<reference evidence="6 7" key="1">
    <citation type="journal article" date="2018" name="Mol. Biol. Evol.">
        <title>Broad Genomic Sampling Reveals a Smut Pathogenic Ancestry of the Fungal Clade Ustilaginomycotina.</title>
        <authorList>
            <person name="Kijpornyongpan T."/>
            <person name="Mondo S.J."/>
            <person name="Barry K."/>
            <person name="Sandor L."/>
            <person name="Lee J."/>
            <person name="Lipzen A."/>
            <person name="Pangilinan J."/>
            <person name="LaButti K."/>
            <person name="Hainaut M."/>
            <person name="Henrissat B."/>
            <person name="Grigoriev I.V."/>
            <person name="Spatafora J.W."/>
            <person name="Aime M.C."/>
        </authorList>
    </citation>
    <scope>NUCLEOTIDE SEQUENCE [LARGE SCALE GENOMIC DNA]</scope>
    <source>
        <strain evidence="6 7">MCA 3882</strain>
    </source>
</reference>
<feature type="repeat" description="WD" evidence="5">
    <location>
        <begin position="64"/>
        <end position="105"/>
    </location>
</feature>
<dbReference type="OrthoDB" id="196858at2759"/>
<comment type="subcellular location">
    <subcellularLocation>
        <location evidence="1">Nucleus</location>
    </subcellularLocation>
</comment>
<gene>
    <name evidence="6" type="ORF">FA14DRAFT_141563</name>
</gene>
<evidence type="ECO:0000256" key="5">
    <source>
        <dbReference type="PROSITE-ProRule" id="PRU00221"/>
    </source>
</evidence>
<evidence type="ECO:0000256" key="2">
    <source>
        <dbReference type="ARBA" id="ARBA00022574"/>
    </source>
</evidence>
<dbReference type="GeneID" id="37018921"/>
<evidence type="ECO:0000256" key="1">
    <source>
        <dbReference type="ARBA" id="ARBA00004123"/>
    </source>
</evidence>
<dbReference type="InParanoid" id="A0A316VLU9"/>
<keyword evidence="4" id="KW-0539">Nucleus</keyword>
<dbReference type="GO" id="GO:0048188">
    <property type="term" value="C:Set1C/COMPASS complex"/>
    <property type="evidence" value="ECO:0007669"/>
    <property type="project" value="InterPro"/>
</dbReference>
<dbReference type="RefSeq" id="XP_025357675.1">
    <property type="nucleotide sequence ID" value="XM_025497140.1"/>
</dbReference>
<proteinExistence type="predicted"/>
<evidence type="ECO:0000313" key="7">
    <source>
        <dbReference type="Proteomes" id="UP000245771"/>
    </source>
</evidence>
<dbReference type="PANTHER" id="PTHR44040">
    <property type="entry name" value="RETINOBLASTOMA-BINDING PROTEIN 5"/>
    <property type="match status" value="1"/>
</dbReference>
<keyword evidence="2 5" id="KW-0853">WD repeat</keyword>
<evidence type="ECO:0000256" key="4">
    <source>
        <dbReference type="ARBA" id="ARBA00023242"/>
    </source>
</evidence>
<dbReference type="InterPro" id="IPR019775">
    <property type="entry name" value="WD40_repeat_CS"/>
</dbReference>
<accession>A0A316VLU9</accession>
<protein>
    <submittedName>
        <fullName evidence="6">WD40 repeat-like protein</fullName>
    </submittedName>
</protein>
<dbReference type="InterPro" id="IPR015943">
    <property type="entry name" value="WD40/YVTN_repeat-like_dom_sf"/>
</dbReference>
<dbReference type="SUPFAM" id="SSF50978">
    <property type="entry name" value="WD40 repeat-like"/>
    <property type="match status" value="1"/>
</dbReference>
<dbReference type="Gene3D" id="2.130.10.10">
    <property type="entry name" value="YVTN repeat-like/Quinoprotein amine dehydrogenase"/>
    <property type="match status" value="2"/>
</dbReference>
<dbReference type="STRING" id="1280837.A0A316VLU9"/>
<dbReference type="Pfam" id="PF00400">
    <property type="entry name" value="WD40"/>
    <property type="match status" value="2"/>
</dbReference>
<evidence type="ECO:0000313" key="6">
    <source>
        <dbReference type="EMBL" id="PWN37373.1"/>
    </source>
</evidence>
<keyword evidence="7" id="KW-1185">Reference proteome</keyword>
<dbReference type="PROSITE" id="PS50294">
    <property type="entry name" value="WD_REPEATS_REGION"/>
    <property type="match status" value="1"/>
</dbReference>
<dbReference type="InterPro" id="IPR037850">
    <property type="entry name" value="RBBP5/Swd1"/>
</dbReference>
<evidence type="ECO:0000256" key="3">
    <source>
        <dbReference type="ARBA" id="ARBA00022737"/>
    </source>
</evidence>
<dbReference type="EMBL" id="KZ819602">
    <property type="protein sequence ID" value="PWN37373.1"/>
    <property type="molecule type" value="Genomic_DNA"/>
</dbReference>
<dbReference type="InterPro" id="IPR036322">
    <property type="entry name" value="WD40_repeat_dom_sf"/>
</dbReference>
<dbReference type="SMART" id="SM00320">
    <property type="entry name" value="WD40"/>
    <property type="match status" value="5"/>
</dbReference>
<dbReference type="Proteomes" id="UP000245771">
    <property type="component" value="Unassembled WGS sequence"/>
</dbReference>
<dbReference type="InterPro" id="IPR001680">
    <property type="entry name" value="WD40_rpt"/>
</dbReference>
<sequence length="456" mass="50385">MNINPFAVQAPDSVEHTLSHANATCIRFNHGKGLFAGHFMAMGRMDGLVMILSTETKGVLRILEGGHVKSITSVAWSPFNRFLATASLDWNVIVWDLKDCSRAYTIRFDAPVASVQFSPVTNKVLVVVLQTQQAFLIDQRRRDNVSESSGSSTKRTELGVGSGDAGSILSATISPDGECIVLGTSKGDLLIIHLDSQQLIQRVSSGSSGVREVALDKLGKTLVTNSNDRAVRLYSFASTKSAASIENDSIPIQVNCTLQHKFQDLINRTPWSGIGFSGDGEYVFGGATHKAAHNIYIWDRGAGVLDKILQGPRDSLVNVDWHPNRPMLASVSHTGAINVWFNMPTEIWSAYAPGFEELEENIVYEEREDEFDLEDEEEVTRRKKDEEEAHVDILSLGPQQSVLKRKRRQLANRMEIDGEEIAKGKSEESPFDDDDEAFAIPVRISLDVPDLEIDQD</sequence>
<dbReference type="FunCoup" id="A0A316VLU9">
    <property type="interactions" value="822"/>
</dbReference>
<name>A0A316VLU9_9BASI</name>
<dbReference type="AlphaFoldDB" id="A0A316VLU9"/>
<keyword evidence="3" id="KW-0677">Repeat</keyword>
<dbReference type="PROSITE" id="PS00678">
    <property type="entry name" value="WD_REPEATS_1"/>
    <property type="match status" value="1"/>
</dbReference>
<dbReference type="PROSITE" id="PS50082">
    <property type="entry name" value="WD_REPEATS_2"/>
    <property type="match status" value="2"/>
</dbReference>
<dbReference type="PANTHER" id="PTHR44040:SF1">
    <property type="entry name" value="RETINOBLASTOMA-BINDING PROTEIN 5"/>
    <property type="match status" value="1"/>
</dbReference>
<feature type="repeat" description="WD" evidence="5">
    <location>
        <begin position="309"/>
        <end position="340"/>
    </location>
</feature>
<organism evidence="6 7">
    <name type="scientific">Meira miltonrushii</name>
    <dbReference type="NCBI Taxonomy" id="1280837"/>
    <lineage>
        <taxon>Eukaryota</taxon>
        <taxon>Fungi</taxon>
        <taxon>Dikarya</taxon>
        <taxon>Basidiomycota</taxon>
        <taxon>Ustilaginomycotina</taxon>
        <taxon>Exobasidiomycetes</taxon>
        <taxon>Exobasidiales</taxon>
        <taxon>Brachybasidiaceae</taxon>
        <taxon>Meira</taxon>
    </lineage>
</organism>